<feature type="domain" description="GAF" evidence="2">
    <location>
        <begin position="19"/>
        <end position="228"/>
    </location>
</feature>
<dbReference type="Gene3D" id="3.60.40.10">
    <property type="entry name" value="PPM-type phosphatase domain"/>
    <property type="match status" value="1"/>
</dbReference>
<dbReference type="Gene3D" id="3.30.565.10">
    <property type="entry name" value="Histidine kinase-like ATPase, C-terminal domain"/>
    <property type="match status" value="1"/>
</dbReference>
<dbReference type="InterPro" id="IPR052016">
    <property type="entry name" value="Bact_Sigma-Reg"/>
</dbReference>
<keyword evidence="1" id="KW-0378">Hydrolase</keyword>
<feature type="domain" description="PPM-type phosphatase" evidence="3">
    <location>
        <begin position="249"/>
        <end position="458"/>
    </location>
</feature>
<dbReference type="InterPro" id="IPR001932">
    <property type="entry name" value="PPM-type_phosphatase-like_dom"/>
</dbReference>
<dbReference type="Pfam" id="PF07228">
    <property type="entry name" value="SpoIIE"/>
    <property type="match status" value="1"/>
</dbReference>
<dbReference type="InterPro" id="IPR036890">
    <property type="entry name" value="HATPase_C_sf"/>
</dbReference>
<dbReference type="RefSeq" id="WP_345594342.1">
    <property type="nucleotide sequence ID" value="NZ_BAABCQ010000083.1"/>
</dbReference>
<dbReference type="SUPFAM" id="SSF55781">
    <property type="entry name" value="GAF domain-like"/>
    <property type="match status" value="1"/>
</dbReference>
<gene>
    <name evidence="4" type="ORF">GCM10022384_42020</name>
</gene>
<evidence type="ECO:0000313" key="4">
    <source>
        <dbReference type="EMBL" id="GAA3989612.1"/>
    </source>
</evidence>
<reference evidence="5" key="1">
    <citation type="journal article" date="2019" name="Int. J. Syst. Evol. Microbiol.">
        <title>The Global Catalogue of Microorganisms (GCM) 10K type strain sequencing project: providing services to taxonomists for standard genome sequencing and annotation.</title>
        <authorList>
            <consortium name="The Broad Institute Genomics Platform"/>
            <consortium name="The Broad Institute Genome Sequencing Center for Infectious Disease"/>
            <person name="Wu L."/>
            <person name="Ma J."/>
        </authorList>
    </citation>
    <scope>NUCLEOTIDE SEQUENCE [LARGE SCALE GENOMIC DNA]</scope>
    <source>
        <strain evidence="5">JCM 17027</strain>
    </source>
</reference>
<dbReference type="EMBL" id="BAABCQ010000083">
    <property type="protein sequence ID" value="GAA3989612.1"/>
    <property type="molecule type" value="Genomic_DNA"/>
</dbReference>
<dbReference type="PANTHER" id="PTHR43156:SF2">
    <property type="entry name" value="STAGE II SPORULATION PROTEIN E"/>
    <property type="match status" value="1"/>
</dbReference>
<evidence type="ECO:0000259" key="3">
    <source>
        <dbReference type="SMART" id="SM00331"/>
    </source>
</evidence>
<dbReference type="Pfam" id="PF13581">
    <property type="entry name" value="HATPase_c_2"/>
    <property type="match status" value="1"/>
</dbReference>
<dbReference type="SUPFAM" id="SSF55874">
    <property type="entry name" value="ATPase domain of HSP90 chaperone/DNA topoisomerase II/histidine kinase"/>
    <property type="match status" value="1"/>
</dbReference>
<dbReference type="InterPro" id="IPR036457">
    <property type="entry name" value="PPM-type-like_dom_sf"/>
</dbReference>
<dbReference type="SMART" id="SM00331">
    <property type="entry name" value="PP2C_SIG"/>
    <property type="match status" value="1"/>
</dbReference>
<dbReference type="Gene3D" id="3.30.450.40">
    <property type="match status" value="1"/>
</dbReference>
<comment type="caution">
    <text evidence="4">The sequence shown here is derived from an EMBL/GenBank/DDBJ whole genome shotgun (WGS) entry which is preliminary data.</text>
</comment>
<keyword evidence="5" id="KW-1185">Reference proteome</keyword>
<evidence type="ECO:0000313" key="5">
    <source>
        <dbReference type="Proteomes" id="UP001500034"/>
    </source>
</evidence>
<dbReference type="Pfam" id="PF01590">
    <property type="entry name" value="GAF"/>
    <property type="match status" value="1"/>
</dbReference>
<sequence>MRERPWLRGLRRPPEPLVGGRRALKAALRPVTEAVRARRRLAWLNEAGMRIGTTLDLRRTSEELAGFTVPELADGCAVDLLESVLRFQQGDHFEGKAGTPELRAMAVSEVPGLNLAPDPVGEMSVYTADRLVRTCLTTRKPVLVTRMEPSDFHAVAPTPEAADLMRRAGVHSYLAVPLIARGVLLGLADLVRAGSRTPFTRADVALVMELASRAAVYIDNARLYGREREHVVTLQRALLPRSSPSTPGLEVSSCYDPAGDPAAVGGDWFDVVALPSGRTALMVGDVMGRGLAAAATMGRLRTVARTLMALDIAPEQLLARLDLAARDLEEDEVATCLCAVYDPCGSTFRIASAGHPPPLLTGPDGTASFLDVPAGAPLGCGVIPYDPVDCPVPERGRLTLYTDGLIRSRTADLASQMERLRRAVGEGVPGDDTGCRTVTERVGGDRSDDAIVLIAAARPLSPEGDVYVRTLPPDGKAAGMARAVVREQLVRWGLEDLVDSTELVVSELVANALRYGNAPGELRLLRHERRLSVEVSDSGPDLPRIQRADVSDESGRGLQLINMMCRSWGSCRTPEGKVVWAEQDLPVRGGPAGPQ</sequence>
<dbReference type="PANTHER" id="PTHR43156">
    <property type="entry name" value="STAGE II SPORULATION PROTEIN E-RELATED"/>
    <property type="match status" value="1"/>
</dbReference>
<accession>A0ABP7QXQ2</accession>
<dbReference type="CDD" id="cd16936">
    <property type="entry name" value="HATPase_RsbW-like"/>
    <property type="match status" value="1"/>
</dbReference>
<organism evidence="4 5">
    <name type="scientific">Streptomyces marokkonensis</name>
    <dbReference type="NCBI Taxonomy" id="324855"/>
    <lineage>
        <taxon>Bacteria</taxon>
        <taxon>Bacillati</taxon>
        <taxon>Actinomycetota</taxon>
        <taxon>Actinomycetes</taxon>
        <taxon>Kitasatosporales</taxon>
        <taxon>Streptomycetaceae</taxon>
        <taxon>Streptomyces</taxon>
    </lineage>
</organism>
<dbReference type="InterPro" id="IPR003018">
    <property type="entry name" value="GAF"/>
</dbReference>
<dbReference type="SMART" id="SM00065">
    <property type="entry name" value="GAF"/>
    <property type="match status" value="1"/>
</dbReference>
<evidence type="ECO:0000256" key="1">
    <source>
        <dbReference type="ARBA" id="ARBA00022801"/>
    </source>
</evidence>
<dbReference type="Proteomes" id="UP001500034">
    <property type="component" value="Unassembled WGS sequence"/>
</dbReference>
<proteinExistence type="predicted"/>
<dbReference type="InterPro" id="IPR003594">
    <property type="entry name" value="HATPase_dom"/>
</dbReference>
<dbReference type="InterPro" id="IPR029016">
    <property type="entry name" value="GAF-like_dom_sf"/>
</dbReference>
<evidence type="ECO:0000259" key="2">
    <source>
        <dbReference type="SMART" id="SM00065"/>
    </source>
</evidence>
<name>A0ABP7QXQ2_9ACTN</name>
<protein>
    <submittedName>
        <fullName evidence="4">SpoIIE family protein phosphatase</fullName>
    </submittedName>
</protein>